<dbReference type="SUPFAM" id="SSF48403">
    <property type="entry name" value="Ankyrin repeat"/>
    <property type="match status" value="1"/>
</dbReference>
<dbReference type="AlphaFoldDB" id="A0AAJ6T211"/>
<keyword evidence="1" id="KW-0472">Membrane</keyword>
<organism evidence="3 4">
    <name type="scientific">Populus euphratica</name>
    <name type="common">Euphrates poplar</name>
    <dbReference type="NCBI Taxonomy" id="75702"/>
    <lineage>
        <taxon>Eukaryota</taxon>
        <taxon>Viridiplantae</taxon>
        <taxon>Streptophyta</taxon>
        <taxon>Embryophyta</taxon>
        <taxon>Tracheophyta</taxon>
        <taxon>Spermatophyta</taxon>
        <taxon>Magnoliopsida</taxon>
        <taxon>eudicotyledons</taxon>
        <taxon>Gunneridae</taxon>
        <taxon>Pentapetalae</taxon>
        <taxon>rosids</taxon>
        <taxon>fabids</taxon>
        <taxon>Malpighiales</taxon>
        <taxon>Salicaceae</taxon>
        <taxon>Saliceae</taxon>
        <taxon>Populus</taxon>
    </lineage>
</organism>
<keyword evidence="1" id="KW-1133">Transmembrane helix</keyword>
<gene>
    <name evidence="4" type="primary">LOC105109514</name>
</gene>
<sequence>MFQPPVGSCNADVPTKQKTNGLLYNALVTCNRKDVVDRCQRISDHALHVITVNDDTVLHMATYAKEAALVERLLDELPDHHVDKLTRQNRVGNTILHETATSNHAIAIADKLLKRAPGLLGMRNHNGETALFRAARYGKTDMFNFLAAKVSRYDEEGLQFYVQRSDKTTILHIAILSEHFDLACQIALAYRHLISEKDGDGMTSLQLLSCNPSAFKQEPEDGFIKLAKSCCSTAWQEKVQNQKAKYKSAVELAKLLSRNDTSWEVTYSSIDQSKPKIHRYGEIGGQEGMSLAARIPERMDDVGETPLILATKSGIVEIVEEILRLYPQAVEHVDDEGRNVLHVAIKYRQLKIFELVTKLEVPMKRLVRKIDNEGNSILHTVGIKRKDFVSEKMEGPAFLLQEELLWFERVEKVTPPHFVSHHNSQNLSAEGLFITTNSELRSSAKEWMKSTAEGSSVVAVLIATVAFAAAYTVPGGPNQSTGVPVLVNKPFFVVFTVSDVLSLTFALTSVVTFLSILSSPFRFKDFKHTLPNKLMAGFTFLFLSVAMMMVAFGSTIFLTIYNKENWAKVTLYTVSFIPVCIFALSYFPLYSSLSKTHNYLLENFPLTKLVLSKPCMMMSKCLKCCQVQTSESHIP</sequence>
<dbReference type="PANTHER" id="PTHR24177">
    <property type="entry name" value="CASKIN"/>
    <property type="match status" value="1"/>
</dbReference>
<feature type="domain" description="PGG" evidence="2">
    <location>
        <begin position="445"/>
        <end position="558"/>
    </location>
</feature>
<keyword evidence="1" id="KW-0812">Transmembrane</keyword>
<dbReference type="GO" id="GO:0016020">
    <property type="term" value="C:membrane"/>
    <property type="evidence" value="ECO:0007669"/>
    <property type="project" value="TreeGrafter"/>
</dbReference>
<dbReference type="Pfam" id="PF12796">
    <property type="entry name" value="Ank_2"/>
    <property type="match status" value="2"/>
</dbReference>
<dbReference type="Pfam" id="PF13962">
    <property type="entry name" value="PGG"/>
    <property type="match status" value="1"/>
</dbReference>
<dbReference type="InterPro" id="IPR036770">
    <property type="entry name" value="Ankyrin_rpt-contain_sf"/>
</dbReference>
<feature type="transmembrane region" description="Helical" evidence="1">
    <location>
        <begin position="538"/>
        <end position="560"/>
    </location>
</feature>
<dbReference type="PANTHER" id="PTHR24177:SF314">
    <property type="entry name" value="PROTEIN ACCELERATED CELL DEATH 6-LIKE ISOFORM X1"/>
    <property type="match status" value="1"/>
</dbReference>
<protein>
    <submittedName>
        <fullName evidence="4">Ankyrin repeat-containing protein At5g02620-like isoform X3</fullName>
    </submittedName>
</protein>
<dbReference type="SMART" id="SM00248">
    <property type="entry name" value="ANK"/>
    <property type="match status" value="5"/>
</dbReference>
<dbReference type="GeneID" id="105109514"/>
<dbReference type="InterPro" id="IPR002110">
    <property type="entry name" value="Ankyrin_rpt"/>
</dbReference>
<accession>A0AAJ6T211</accession>
<feature type="transmembrane region" description="Helical" evidence="1">
    <location>
        <begin position="491"/>
        <end position="517"/>
    </location>
</feature>
<evidence type="ECO:0000256" key="1">
    <source>
        <dbReference type="SAM" id="Phobius"/>
    </source>
</evidence>
<feature type="transmembrane region" description="Helical" evidence="1">
    <location>
        <begin position="451"/>
        <end position="471"/>
    </location>
</feature>
<evidence type="ECO:0000313" key="4">
    <source>
        <dbReference type="RefSeq" id="XP_011002545.1"/>
    </source>
</evidence>
<evidence type="ECO:0000313" key="3">
    <source>
        <dbReference type="Proteomes" id="UP000694918"/>
    </source>
</evidence>
<dbReference type="InterPro" id="IPR026961">
    <property type="entry name" value="PGG_dom"/>
</dbReference>
<dbReference type="Proteomes" id="UP000694918">
    <property type="component" value="Unplaced"/>
</dbReference>
<evidence type="ECO:0000259" key="2">
    <source>
        <dbReference type="Pfam" id="PF13962"/>
    </source>
</evidence>
<reference evidence="4" key="1">
    <citation type="submission" date="2025-08" db="UniProtKB">
        <authorList>
            <consortium name="RefSeq"/>
        </authorList>
    </citation>
    <scope>IDENTIFICATION</scope>
</reference>
<name>A0AAJ6T211_POPEU</name>
<proteinExistence type="predicted"/>
<dbReference type="RefSeq" id="XP_011002545.1">
    <property type="nucleotide sequence ID" value="XM_011004243.1"/>
</dbReference>
<feature type="transmembrane region" description="Helical" evidence="1">
    <location>
        <begin position="566"/>
        <end position="587"/>
    </location>
</feature>
<dbReference type="Gene3D" id="1.25.40.20">
    <property type="entry name" value="Ankyrin repeat-containing domain"/>
    <property type="match status" value="2"/>
</dbReference>
<keyword evidence="3" id="KW-1185">Reference proteome</keyword>